<dbReference type="EMBL" id="JADWYR010000002">
    <property type="protein sequence ID" value="MBG9378105.1"/>
    <property type="molecule type" value="Genomic_DNA"/>
</dbReference>
<name>A0A931GZ94_9BACT</name>
<protein>
    <submittedName>
        <fullName evidence="1">Uncharacterized protein</fullName>
    </submittedName>
</protein>
<reference evidence="1" key="1">
    <citation type="submission" date="2020-11" db="EMBL/GenBank/DDBJ databases">
        <title>Bacterial whole genome sequence for Panacibacter sp. DH6.</title>
        <authorList>
            <person name="Le V."/>
            <person name="Ko S."/>
            <person name="Ahn C.-Y."/>
            <person name="Oh H.-M."/>
        </authorList>
    </citation>
    <scope>NUCLEOTIDE SEQUENCE</scope>
    <source>
        <strain evidence="1">DH6</strain>
    </source>
</reference>
<dbReference type="Proteomes" id="UP000628448">
    <property type="component" value="Unassembled WGS sequence"/>
</dbReference>
<sequence>MVIKIINQGQELSGRVIYNFNIITDMILVRFDRCFGETERDVVLLKLKNTQTWFEEDNLSLRYPEITGQLQYKLRNVFLEASRCDDSL</sequence>
<organism evidence="1 2">
    <name type="scientific">Panacibacter microcysteis</name>
    <dbReference type="NCBI Taxonomy" id="2793269"/>
    <lineage>
        <taxon>Bacteria</taxon>
        <taxon>Pseudomonadati</taxon>
        <taxon>Bacteroidota</taxon>
        <taxon>Chitinophagia</taxon>
        <taxon>Chitinophagales</taxon>
        <taxon>Chitinophagaceae</taxon>
        <taxon>Panacibacter</taxon>
    </lineage>
</organism>
<evidence type="ECO:0000313" key="2">
    <source>
        <dbReference type="Proteomes" id="UP000628448"/>
    </source>
</evidence>
<dbReference type="RefSeq" id="WP_196992161.1">
    <property type="nucleotide sequence ID" value="NZ_JADWYR010000002.1"/>
</dbReference>
<accession>A0A931GZ94</accession>
<gene>
    <name evidence="1" type="ORF">I5907_17845</name>
</gene>
<dbReference type="AlphaFoldDB" id="A0A931GZ94"/>
<proteinExistence type="predicted"/>
<evidence type="ECO:0000313" key="1">
    <source>
        <dbReference type="EMBL" id="MBG9378105.1"/>
    </source>
</evidence>
<comment type="caution">
    <text evidence="1">The sequence shown here is derived from an EMBL/GenBank/DDBJ whole genome shotgun (WGS) entry which is preliminary data.</text>
</comment>
<keyword evidence="2" id="KW-1185">Reference proteome</keyword>